<feature type="region of interest" description="Disordered" evidence="4">
    <location>
        <begin position="1"/>
        <end position="31"/>
    </location>
</feature>
<dbReference type="InterPro" id="IPR013078">
    <property type="entry name" value="His_Pase_superF_clade-1"/>
</dbReference>
<organism evidence="5 6">
    <name type="scientific">Cymbomonas tetramitiformis</name>
    <dbReference type="NCBI Taxonomy" id="36881"/>
    <lineage>
        <taxon>Eukaryota</taxon>
        <taxon>Viridiplantae</taxon>
        <taxon>Chlorophyta</taxon>
        <taxon>Pyramimonadophyceae</taxon>
        <taxon>Pyramimonadales</taxon>
        <taxon>Pyramimonadaceae</taxon>
        <taxon>Cymbomonas</taxon>
    </lineage>
</organism>
<dbReference type="GO" id="GO:0005829">
    <property type="term" value="C:cytosol"/>
    <property type="evidence" value="ECO:0007669"/>
    <property type="project" value="TreeGrafter"/>
</dbReference>
<dbReference type="Pfam" id="PF00300">
    <property type="entry name" value="His_Phos_1"/>
    <property type="match status" value="1"/>
</dbReference>
<keyword evidence="1" id="KW-0378">Hydrolase</keyword>
<evidence type="ECO:0000256" key="2">
    <source>
        <dbReference type="PIRSR" id="PIRSR613078-1"/>
    </source>
</evidence>
<dbReference type="GO" id="GO:0004331">
    <property type="term" value="F:fructose-2,6-bisphosphate 2-phosphatase activity"/>
    <property type="evidence" value="ECO:0007669"/>
    <property type="project" value="TreeGrafter"/>
</dbReference>
<dbReference type="PROSITE" id="PS00175">
    <property type="entry name" value="PG_MUTASE"/>
    <property type="match status" value="1"/>
</dbReference>
<proteinExistence type="predicted"/>
<feature type="binding site" evidence="3">
    <location>
        <position position="98"/>
    </location>
    <ligand>
        <name>substrate</name>
    </ligand>
</feature>
<dbReference type="InterPro" id="IPR029033">
    <property type="entry name" value="His_PPase_superfam"/>
</dbReference>
<evidence type="ECO:0000256" key="1">
    <source>
        <dbReference type="ARBA" id="ARBA00022801"/>
    </source>
</evidence>
<reference evidence="5 6" key="1">
    <citation type="journal article" date="2015" name="Genome Biol. Evol.">
        <title>Comparative Genomics of a Bacterivorous Green Alga Reveals Evolutionary Causalities and Consequences of Phago-Mixotrophic Mode of Nutrition.</title>
        <authorList>
            <person name="Burns J.A."/>
            <person name="Paasch A."/>
            <person name="Narechania A."/>
            <person name="Kim E."/>
        </authorList>
    </citation>
    <scope>NUCLEOTIDE SEQUENCE [LARGE SCALE GENOMIC DNA]</scope>
    <source>
        <strain evidence="5 6">PLY_AMNH</strain>
    </source>
</reference>
<feature type="active site" description="Tele-phosphohistidine intermediate" evidence="2">
    <location>
        <position position="49"/>
    </location>
</feature>
<gene>
    <name evidence="5" type="ORF">CYMTET_52066</name>
</gene>
<dbReference type="GO" id="GO:0043456">
    <property type="term" value="P:regulation of pentose-phosphate shunt"/>
    <property type="evidence" value="ECO:0007669"/>
    <property type="project" value="TreeGrafter"/>
</dbReference>
<dbReference type="SMART" id="SM00855">
    <property type="entry name" value="PGAM"/>
    <property type="match status" value="1"/>
</dbReference>
<dbReference type="InterPro" id="IPR051695">
    <property type="entry name" value="Phosphoglycerate_Mutase"/>
</dbReference>
<evidence type="ECO:0000313" key="6">
    <source>
        <dbReference type="Proteomes" id="UP001190700"/>
    </source>
</evidence>
<sequence>MSSQTRGGASPTKERAAIPPSLIPTGPGWNPGGWGPAPGAVLHVVLIRHGETLPNLERIIQGQSDGEITERGRQQAQLLGKRLMREKYEAVYCSDLKRVRQTVEEIKRVQPPEHKFDLNFKAELRERNAGEFEGHPYGSIDAAARAAGESPRSFTPRWGESWEDVRARAENFLQGLVEEHLPPPNPTMVGIASKSDKKRQGDQKSVLVVTHGGFVKEWIDTVSHYGGGCLASDPITQLTSQKSNGPRWPSLGQTGKGGGMHYPNRAKNTGVFRFNVTWKSGRLSVSMVQENDISHLRGLGDHAFDE</sequence>
<dbReference type="SUPFAM" id="SSF53254">
    <property type="entry name" value="Phosphoglycerate mutase-like"/>
    <property type="match status" value="1"/>
</dbReference>
<evidence type="ECO:0008006" key="7">
    <source>
        <dbReference type="Google" id="ProtNLM"/>
    </source>
</evidence>
<dbReference type="PANTHER" id="PTHR46517:SF1">
    <property type="entry name" value="FRUCTOSE-2,6-BISPHOSPHATASE TIGAR"/>
    <property type="match status" value="1"/>
</dbReference>
<accession>A0AAE0BL24</accession>
<name>A0AAE0BL24_9CHLO</name>
<dbReference type="CDD" id="cd07067">
    <property type="entry name" value="HP_PGM_like"/>
    <property type="match status" value="1"/>
</dbReference>
<comment type="caution">
    <text evidence="5">The sequence shown here is derived from an EMBL/GenBank/DDBJ whole genome shotgun (WGS) entry which is preliminary data.</text>
</comment>
<feature type="active site" description="Proton donor/acceptor" evidence="2">
    <location>
        <position position="126"/>
    </location>
</feature>
<dbReference type="InterPro" id="IPR001345">
    <property type="entry name" value="PG/BPGM_mutase_AS"/>
</dbReference>
<dbReference type="EMBL" id="LGRX02034410">
    <property type="protein sequence ID" value="KAK3237888.1"/>
    <property type="molecule type" value="Genomic_DNA"/>
</dbReference>
<dbReference type="Gene3D" id="3.40.50.1240">
    <property type="entry name" value="Phosphoglycerate mutase-like"/>
    <property type="match status" value="1"/>
</dbReference>
<evidence type="ECO:0000256" key="4">
    <source>
        <dbReference type="SAM" id="MobiDB-lite"/>
    </source>
</evidence>
<evidence type="ECO:0000256" key="3">
    <source>
        <dbReference type="PIRSR" id="PIRSR613078-2"/>
    </source>
</evidence>
<dbReference type="PANTHER" id="PTHR46517">
    <property type="entry name" value="FRUCTOSE-2,6-BISPHOSPHATASE TIGAR"/>
    <property type="match status" value="1"/>
</dbReference>
<dbReference type="AlphaFoldDB" id="A0AAE0BL24"/>
<protein>
    <recommendedName>
        <fullName evidence="7">Phosphoglycerate mutase-like protein</fullName>
    </recommendedName>
</protein>
<keyword evidence="6" id="KW-1185">Reference proteome</keyword>
<dbReference type="GO" id="GO:0045820">
    <property type="term" value="P:negative regulation of glycolytic process"/>
    <property type="evidence" value="ECO:0007669"/>
    <property type="project" value="TreeGrafter"/>
</dbReference>
<dbReference type="Proteomes" id="UP001190700">
    <property type="component" value="Unassembled WGS sequence"/>
</dbReference>
<evidence type="ECO:0000313" key="5">
    <source>
        <dbReference type="EMBL" id="KAK3237888.1"/>
    </source>
</evidence>
<feature type="binding site" evidence="3">
    <location>
        <begin position="48"/>
        <end position="55"/>
    </location>
    <ligand>
        <name>substrate</name>
    </ligand>
</feature>